<accession>A0A2I6SCJ4</accession>
<name>A0A2I6SCJ4_9VIRU</name>
<dbReference type="Proteomes" id="UP000267352">
    <property type="component" value="Segment"/>
</dbReference>
<proteinExistence type="predicted"/>
<reference evidence="1" key="1">
    <citation type="submission" date="2017-12" db="EMBL/GenBank/DDBJ databases">
        <authorList>
            <person name="Katneni V.K."/>
            <person name="Shekhar M.S."/>
            <person name="Otta S.K."/>
            <person name="Karthic K."/>
            <person name="Jangam A.K."/>
            <person name="Gopikrishna G."/>
            <person name="Vijayan K.K."/>
        </authorList>
    </citation>
    <scope>NUCLEOTIDE SEQUENCE [LARGE SCALE GENOMIC DNA]</scope>
    <source>
        <strain evidence="1">IN_AP4RU</strain>
    </source>
</reference>
<protein>
    <submittedName>
        <fullName evidence="1">WSSV549</fullName>
    </submittedName>
</protein>
<evidence type="ECO:0000313" key="1">
    <source>
        <dbReference type="EMBL" id="AUO15279.1"/>
    </source>
</evidence>
<sequence length="67" mass="7320">MEAEAAESEMRAANYQATSKSTNAINITNTIGMIRNTTHLCTTIAVSAAADVKARQQPFYECIKHCK</sequence>
<dbReference type="EMBL" id="MG702567">
    <property type="protein sequence ID" value="AUO15279.1"/>
    <property type="molecule type" value="Genomic_DNA"/>
</dbReference>
<reference evidence="1" key="2">
    <citation type="journal article" date="2018" name="Genome Announc.">
        <title>First Report of a Complete Genome Sequence of White spot syndrome virus from India.</title>
        <authorList>
            <person name="Vinaya Kumar K."/>
            <person name="Shekhar M.S."/>
            <person name="Otta S.K."/>
            <person name="Karthic K."/>
            <person name="Ashok Kumar J."/>
            <person name="Gopikrishna G."/>
            <person name="Vijayan K.K."/>
        </authorList>
    </citation>
    <scope>NUCLEOTIDE SEQUENCE</scope>
    <source>
        <strain evidence="1">IN_AP4RU</strain>
    </source>
</reference>
<organism evidence="1">
    <name type="scientific">White spot syndrome virus</name>
    <dbReference type="NCBI Taxonomy" id="342409"/>
    <lineage>
        <taxon>Viruses</taxon>
        <taxon>Viruses incertae sedis</taxon>
        <taxon>Naldaviricetes</taxon>
        <taxon>Nimaviridae</taxon>
        <taxon>Whispovirus</taxon>
    </lineage>
</organism>